<organism evidence="2 3">
    <name type="scientific">Orbilia ellipsospora</name>
    <dbReference type="NCBI Taxonomy" id="2528407"/>
    <lineage>
        <taxon>Eukaryota</taxon>
        <taxon>Fungi</taxon>
        <taxon>Dikarya</taxon>
        <taxon>Ascomycota</taxon>
        <taxon>Pezizomycotina</taxon>
        <taxon>Orbiliomycetes</taxon>
        <taxon>Orbiliales</taxon>
        <taxon>Orbiliaceae</taxon>
        <taxon>Orbilia</taxon>
    </lineage>
</organism>
<dbReference type="AlphaFoldDB" id="A0AAV9XFI7"/>
<sequence length="159" mass="18922">MARVANRKPRKASKRPNFPMRESSPPLLASRQHTQNIVQWLRKPVFIGICLAIASFRLWKPYHWTSEEEDSTRLHQDNIHGKYLDKHLQIYGKYGLIEPTIIPDDVDTFYLKERPRQDTPIVEYYLMNDQFVVPPGFEQNWPKEFKRPESERTGLRKSK</sequence>
<proteinExistence type="predicted"/>
<reference evidence="2 3" key="1">
    <citation type="submission" date="2019-10" db="EMBL/GenBank/DDBJ databases">
        <authorList>
            <person name="Palmer J.M."/>
        </authorList>
    </citation>
    <scope>NUCLEOTIDE SEQUENCE [LARGE SCALE GENOMIC DNA]</scope>
    <source>
        <strain evidence="2 3">TWF694</strain>
    </source>
</reference>
<gene>
    <name evidence="2" type="ORF">TWF694_009173</name>
</gene>
<feature type="compositionally biased region" description="Basic residues" evidence="1">
    <location>
        <begin position="1"/>
        <end position="14"/>
    </location>
</feature>
<protein>
    <submittedName>
        <fullName evidence="2">Uncharacterized protein</fullName>
    </submittedName>
</protein>
<feature type="region of interest" description="Disordered" evidence="1">
    <location>
        <begin position="140"/>
        <end position="159"/>
    </location>
</feature>
<dbReference type="Proteomes" id="UP001365542">
    <property type="component" value="Unassembled WGS sequence"/>
</dbReference>
<dbReference type="EMBL" id="JAVHJO010000005">
    <property type="protein sequence ID" value="KAK6540372.1"/>
    <property type="molecule type" value="Genomic_DNA"/>
</dbReference>
<feature type="compositionally biased region" description="Basic and acidic residues" evidence="1">
    <location>
        <begin position="141"/>
        <end position="159"/>
    </location>
</feature>
<evidence type="ECO:0000313" key="3">
    <source>
        <dbReference type="Proteomes" id="UP001365542"/>
    </source>
</evidence>
<comment type="caution">
    <text evidence="2">The sequence shown here is derived from an EMBL/GenBank/DDBJ whole genome shotgun (WGS) entry which is preliminary data.</text>
</comment>
<name>A0AAV9XFI7_9PEZI</name>
<evidence type="ECO:0000256" key="1">
    <source>
        <dbReference type="SAM" id="MobiDB-lite"/>
    </source>
</evidence>
<feature type="region of interest" description="Disordered" evidence="1">
    <location>
        <begin position="1"/>
        <end position="28"/>
    </location>
</feature>
<keyword evidence="3" id="KW-1185">Reference proteome</keyword>
<accession>A0AAV9XFI7</accession>
<evidence type="ECO:0000313" key="2">
    <source>
        <dbReference type="EMBL" id="KAK6540372.1"/>
    </source>
</evidence>